<evidence type="ECO:0000256" key="1">
    <source>
        <dbReference type="ARBA" id="ARBA00022741"/>
    </source>
</evidence>
<dbReference type="GeneTree" id="ENSGT00940000156365"/>
<keyword evidence="6" id="KW-1185">Reference proteome</keyword>
<reference evidence="5" key="2">
    <citation type="submission" date="2025-08" db="UniProtKB">
        <authorList>
            <consortium name="Ensembl"/>
        </authorList>
    </citation>
    <scope>IDENTIFICATION</scope>
</reference>
<dbReference type="PROSITE" id="PS51417">
    <property type="entry name" value="ARF"/>
    <property type="match status" value="1"/>
</dbReference>
<dbReference type="AlphaFoldDB" id="A0A7N4PUK1"/>
<feature type="binding site" evidence="4">
    <location>
        <position position="43"/>
    </location>
    <ligand>
        <name>Mg(2+)</name>
        <dbReference type="ChEBI" id="CHEBI:18420"/>
    </ligand>
</feature>
<organism evidence="5 6">
    <name type="scientific">Sarcophilus harrisii</name>
    <name type="common">Tasmanian devil</name>
    <name type="synonym">Sarcophilus laniarius</name>
    <dbReference type="NCBI Taxonomy" id="9305"/>
    <lineage>
        <taxon>Eukaryota</taxon>
        <taxon>Metazoa</taxon>
        <taxon>Chordata</taxon>
        <taxon>Craniata</taxon>
        <taxon>Vertebrata</taxon>
        <taxon>Euteleostomi</taxon>
        <taxon>Mammalia</taxon>
        <taxon>Metatheria</taxon>
        <taxon>Dasyuromorphia</taxon>
        <taxon>Dasyuridae</taxon>
        <taxon>Sarcophilus</taxon>
    </lineage>
</organism>
<dbReference type="PANTHER" id="PTHR46090">
    <property type="entry name" value="ADP-RIBOSYLATION FACTOR-LIKE PROTEIN 13B"/>
    <property type="match status" value="1"/>
</dbReference>
<keyword evidence="1 3" id="KW-0547">Nucleotide-binding</keyword>
<name>A0A7N4PUK1_SARHA</name>
<feature type="binding site" evidence="3">
    <location>
        <begin position="36"/>
        <end position="43"/>
    </location>
    <ligand>
        <name>GTP</name>
        <dbReference type="ChEBI" id="CHEBI:37565"/>
    </ligand>
</feature>
<dbReference type="GO" id="GO:0046872">
    <property type="term" value="F:metal ion binding"/>
    <property type="evidence" value="ECO:0007669"/>
    <property type="project" value="UniProtKB-KW"/>
</dbReference>
<evidence type="ECO:0000256" key="4">
    <source>
        <dbReference type="PIRSR" id="PIRSR606689-2"/>
    </source>
</evidence>
<feature type="binding site" evidence="4">
    <location>
        <position position="60"/>
    </location>
    <ligand>
        <name>Mg(2+)</name>
        <dbReference type="ChEBI" id="CHEBI:18420"/>
    </ligand>
</feature>
<keyword evidence="2 3" id="KW-0342">GTP-binding</keyword>
<dbReference type="GO" id="GO:0097500">
    <property type="term" value="P:receptor localization to non-motile cilium"/>
    <property type="evidence" value="ECO:0007669"/>
    <property type="project" value="TreeGrafter"/>
</dbReference>
<keyword evidence="4" id="KW-0479">Metal-binding</keyword>
<protein>
    <recommendedName>
        <fullName evidence="7">ADP ribosylation factor like GTPase 13B</fullName>
    </recommendedName>
</protein>
<dbReference type="Pfam" id="PF00025">
    <property type="entry name" value="Arf"/>
    <property type="match status" value="1"/>
</dbReference>
<dbReference type="InterPro" id="IPR006689">
    <property type="entry name" value="Small_GTPase_ARF/SAR"/>
</dbReference>
<dbReference type="Ensembl" id="ENSSHAT00000035519.1">
    <property type="protein sequence ID" value="ENSSHAP00000043666.1"/>
    <property type="gene ID" value="ENSSHAG00000029161.1"/>
</dbReference>
<evidence type="ECO:0000313" key="6">
    <source>
        <dbReference type="Proteomes" id="UP000007648"/>
    </source>
</evidence>
<dbReference type="GO" id="GO:0097730">
    <property type="term" value="C:non-motile cilium"/>
    <property type="evidence" value="ECO:0007669"/>
    <property type="project" value="TreeGrafter"/>
</dbReference>
<evidence type="ECO:0008006" key="7">
    <source>
        <dbReference type="Google" id="ProtNLM"/>
    </source>
</evidence>
<dbReference type="GO" id="GO:1905515">
    <property type="term" value="P:non-motile cilium assembly"/>
    <property type="evidence" value="ECO:0007669"/>
    <property type="project" value="TreeGrafter"/>
</dbReference>
<dbReference type="InterPro" id="IPR027417">
    <property type="entry name" value="P-loop_NTPase"/>
</dbReference>
<keyword evidence="4" id="KW-0460">Magnesium</keyword>
<dbReference type="InParanoid" id="A0A7N4PUK1"/>
<dbReference type="GO" id="GO:0005525">
    <property type="term" value="F:GTP binding"/>
    <property type="evidence" value="ECO:0007669"/>
    <property type="project" value="UniProtKB-KW"/>
</dbReference>
<dbReference type="SUPFAM" id="SSF52540">
    <property type="entry name" value="P-loop containing nucleoside triphosphate hydrolases"/>
    <property type="match status" value="1"/>
</dbReference>
<evidence type="ECO:0000256" key="3">
    <source>
        <dbReference type="PIRSR" id="PIRSR606689-1"/>
    </source>
</evidence>
<feature type="binding site" evidence="3">
    <location>
        <position position="82"/>
    </location>
    <ligand>
        <name>GTP</name>
        <dbReference type="ChEBI" id="CHEBI:37565"/>
    </ligand>
</feature>
<dbReference type="GO" id="GO:0060170">
    <property type="term" value="C:ciliary membrane"/>
    <property type="evidence" value="ECO:0007669"/>
    <property type="project" value="TreeGrafter"/>
</dbReference>
<dbReference type="GO" id="GO:0003924">
    <property type="term" value="F:GTPase activity"/>
    <property type="evidence" value="ECO:0007669"/>
    <property type="project" value="InterPro"/>
</dbReference>
<dbReference type="GO" id="GO:0031514">
    <property type="term" value="C:motile cilium"/>
    <property type="evidence" value="ECO:0007669"/>
    <property type="project" value="TreeGrafter"/>
</dbReference>
<evidence type="ECO:0000313" key="5">
    <source>
        <dbReference type="Ensembl" id="ENSSHAP00000043666.1"/>
    </source>
</evidence>
<reference evidence="5" key="3">
    <citation type="submission" date="2025-09" db="UniProtKB">
        <authorList>
            <consortium name="Ensembl"/>
        </authorList>
    </citation>
    <scope>IDENTIFICATION</scope>
</reference>
<sequence>MAGIGRCKLFDFLSTCFPCMKNYQVPPRKVTLLMVGLDNSGKTATARVVKGESPTDVAPTIGFSRIDFKQGNFDVTIFDVGGGHRIRGIWKNYYAESYGLIFVIDSSDVNRIEETRAAITEVLSHPRMSGKPVLVRKYFRHFYLPISSLCLK</sequence>
<dbReference type="Gene3D" id="3.40.50.300">
    <property type="entry name" value="P-loop containing nucleotide triphosphate hydrolases"/>
    <property type="match status" value="1"/>
</dbReference>
<dbReference type="Proteomes" id="UP000007648">
    <property type="component" value="Unassembled WGS sequence"/>
</dbReference>
<evidence type="ECO:0000256" key="2">
    <source>
        <dbReference type="ARBA" id="ARBA00023134"/>
    </source>
</evidence>
<dbReference type="PRINTS" id="PR00328">
    <property type="entry name" value="SAR1GTPBP"/>
</dbReference>
<dbReference type="PANTHER" id="PTHR46090:SF3">
    <property type="entry name" value="ADP-RIBOSYLATION FACTOR-LIKE PROTEIN 13B"/>
    <property type="match status" value="1"/>
</dbReference>
<reference evidence="5 6" key="1">
    <citation type="journal article" date="2011" name="Proc. Natl. Acad. Sci. U.S.A.">
        <title>Genetic diversity and population structure of the endangered marsupial Sarcophilus harrisii (Tasmanian devil).</title>
        <authorList>
            <person name="Miller W."/>
            <person name="Hayes V.M."/>
            <person name="Ratan A."/>
            <person name="Petersen D.C."/>
            <person name="Wittekindt N.E."/>
            <person name="Miller J."/>
            <person name="Walenz B."/>
            <person name="Knight J."/>
            <person name="Qi J."/>
            <person name="Zhao F."/>
            <person name="Wang Q."/>
            <person name="Bedoya-Reina O.C."/>
            <person name="Katiyar N."/>
            <person name="Tomsho L.P."/>
            <person name="Kasson L.M."/>
            <person name="Hardie R.A."/>
            <person name="Woodbridge P."/>
            <person name="Tindall E.A."/>
            <person name="Bertelsen M.F."/>
            <person name="Dixon D."/>
            <person name="Pyecroft S."/>
            <person name="Helgen K.M."/>
            <person name="Lesk A.M."/>
            <person name="Pringle T.H."/>
            <person name="Patterson N."/>
            <person name="Zhang Y."/>
            <person name="Kreiss A."/>
            <person name="Woods G.M."/>
            <person name="Jones M.E."/>
            <person name="Schuster S.C."/>
        </authorList>
    </citation>
    <scope>NUCLEOTIDE SEQUENCE [LARGE SCALE GENOMIC DNA]</scope>
</reference>
<proteinExistence type="predicted"/>
<accession>A0A7N4PUK1</accession>
<dbReference type="InterPro" id="IPR051995">
    <property type="entry name" value="Ciliary_GTPase"/>
</dbReference>
<dbReference type="SMART" id="SM00177">
    <property type="entry name" value="ARF"/>
    <property type="match status" value="1"/>
</dbReference>